<feature type="transmembrane region" description="Helical" evidence="1">
    <location>
        <begin position="332"/>
        <end position="354"/>
    </location>
</feature>
<feature type="transmembrane region" description="Helical" evidence="1">
    <location>
        <begin position="116"/>
        <end position="141"/>
    </location>
</feature>
<feature type="transmembrane region" description="Helical" evidence="1">
    <location>
        <begin position="264"/>
        <end position="281"/>
    </location>
</feature>
<feature type="transmembrane region" description="Helical" evidence="1">
    <location>
        <begin position="290"/>
        <end position="312"/>
    </location>
</feature>
<dbReference type="RefSeq" id="WP_142260621.1">
    <property type="nucleotide sequence ID" value="NZ_BMPV01000005.1"/>
</dbReference>
<sequence length="529" mass="54050">MSPARPASRERWRAAPRALAPALAGLVLGVAALGPALGPGFTLRYDMVVVPDPPLAWPSGGFPRSVPSDLLLAAAARVLPADLVQKAILLGIFVLAAAGAAALVPGGRLVPRLAAAVLYAWNAYLAQRLLLGQWALLLGYAGLPWAVRAAARGGTGRLALALLPAAAGGFQAMLVSAPAVLAVAATRPGRSWRATAAAAGVIAAYCLPWAVPALLSGASTDPAGVDAFAARADGPYGTAGSLLALGGIWNAEAEVPGQGEWPPATARLALCLAAIAAYLWAGRTRAARPAWWAGLLAAAAAGLAVALAGAYLPGLPRTLIAWWPGFGPLRDGQAYLAPLALLVAAGFGLLAARVTAPARGRRPAPVWPVAVVVLLAPVLVLPGAAWGAFGRLDAVPYPAEWRRVQALVNDDPAPGALLSLPWGAHRAFAWNGGRVTLDPAVKMFARRVLWNDALTVGLPGGGELRVAGEDPEARAIGALLAGDGPVTAALRARGVRYVLISGPDRNRFQSRLPGGTVVHAGPELTLVRL</sequence>
<proteinExistence type="predicted"/>
<organism evidence="2 3">
    <name type="scientific">Thermopolyspora flexuosa</name>
    <dbReference type="NCBI Taxonomy" id="103836"/>
    <lineage>
        <taxon>Bacteria</taxon>
        <taxon>Bacillati</taxon>
        <taxon>Actinomycetota</taxon>
        <taxon>Actinomycetes</taxon>
        <taxon>Streptosporangiales</taxon>
        <taxon>Streptosporangiaceae</taxon>
        <taxon>Thermopolyspora</taxon>
    </lineage>
</organism>
<accession>A0A543J1T9</accession>
<feature type="transmembrane region" description="Helical" evidence="1">
    <location>
        <begin position="161"/>
        <end position="184"/>
    </location>
</feature>
<keyword evidence="1" id="KW-0472">Membrane</keyword>
<keyword evidence="1" id="KW-1133">Transmembrane helix</keyword>
<protein>
    <submittedName>
        <fullName evidence="2">Uncharacterized protein</fullName>
    </submittedName>
</protein>
<evidence type="ECO:0000313" key="3">
    <source>
        <dbReference type="Proteomes" id="UP000319213"/>
    </source>
</evidence>
<comment type="caution">
    <text evidence="2">The sequence shown here is derived from an EMBL/GenBank/DDBJ whole genome shotgun (WGS) entry which is preliminary data.</text>
</comment>
<dbReference type="AlphaFoldDB" id="A0A543J1T9"/>
<keyword evidence="1" id="KW-0812">Transmembrane</keyword>
<feature type="transmembrane region" description="Helical" evidence="1">
    <location>
        <begin position="87"/>
        <end position="104"/>
    </location>
</feature>
<reference evidence="2 3" key="1">
    <citation type="submission" date="2019-06" db="EMBL/GenBank/DDBJ databases">
        <title>Sequencing the genomes of 1000 actinobacteria strains.</title>
        <authorList>
            <person name="Klenk H.-P."/>
        </authorList>
    </citation>
    <scope>NUCLEOTIDE SEQUENCE [LARGE SCALE GENOMIC DNA]</scope>
    <source>
        <strain evidence="2 3">DSM 43186</strain>
    </source>
</reference>
<feature type="transmembrane region" description="Helical" evidence="1">
    <location>
        <begin position="196"/>
        <end position="215"/>
    </location>
</feature>
<dbReference type="Proteomes" id="UP000319213">
    <property type="component" value="Unassembled WGS sequence"/>
</dbReference>
<dbReference type="OrthoDB" id="3463898at2"/>
<keyword evidence="3" id="KW-1185">Reference proteome</keyword>
<evidence type="ECO:0000313" key="2">
    <source>
        <dbReference type="EMBL" id="TQM76793.1"/>
    </source>
</evidence>
<name>A0A543J1T9_9ACTN</name>
<evidence type="ECO:0000256" key="1">
    <source>
        <dbReference type="SAM" id="Phobius"/>
    </source>
</evidence>
<feature type="transmembrane region" description="Helical" evidence="1">
    <location>
        <begin position="366"/>
        <end position="389"/>
    </location>
</feature>
<gene>
    <name evidence="2" type="ORF">FHX40_3541</name>
</gene>
<dbReference type="EMBL" id="VFPQ01000001">
    <property type="protein sequence ID" value="TQM76793.1"/>
    <property type="molecule type" value="Genomic_DNA"/>
</dbReference>